<dbReference type="EMBL" id="FONN01000001">
    <property type="protein sequence ID" value="SFE11162.1"/>
    <property type="molecule type" value="Genomic_DNA"/>
</dbReference>
<evidence type="ECO:0000313" key="2">
    <source>
        <dbReference type="Proteomes" id="UP000183410"/>
    </source>
</evidence>
<dbReference type="OrthoDB" id="2622768at2"/>
<organism evidence="1 2">
    <name type="scientific">Paenibacillus algorifonticola</name>
    <dbReference type="NCBI Taxonomy" id="684063"/>
    <lineage>
        <taxon>Bacteria</taxon>
        <taxon>Bacillati</taxon>
        <taxon>Bacillota</taxon>
        <taxon>Bacilli</taxon>
        <taxon>Bacillales</taxon>
        <taxon>Paenibacillaceae</taxon>
        <taxon>Paenibacillus</taxon>
    </lineage>
</organism>
<evidence type="ECO:0000313" key="1">
    <source>
        <dbReference type="EMBL" id="SFE11162.1"/>
    </source>
</evidence>
<name>A0A1I1XV40_9BACL</name>
<keyword evidence="2" id="KW-1185">Reference proteome</keyword>
<dbReference type="Proteomes" id="UP000183410">
    <property type="component" value="Unassembled WGS sequence"/>
</dbReference>
<gene>
    <name evidence="1" type="ORF">SAMN04487969_101112</name>
</gene>
<reference evidence="2" key="1">
    <citation type="submission" date="2016-10" db="EMBL/GenBank/DDBJ databases">
        <authorList>
            <person name="Varghese N."/>
            <person name="Submissions S."/>
        </authorList>
    </citation>
    <scope>NUCLEOTIDE SEQUENCE [LARGE SCALE GENOMIC DNA]</scope>
    <source>
        <strain evidence="2">CGMCC 1.10223</strain>
    </source>
</reference>
<sequence length="224" mass="24610">MTLKLSIVDGVKSVDLELEQTESGHVTAVINGAFSVFGVNLASVPAPATEVIAPELTITKTDLDFIFGPERPDLKAKQVKEIEQAKEELTKKAYPVPEFPPVPVAKVEIPAKERPRTLPLIGSARTPMVSLEEKIQAVINTGEARPVHWETGIKFKEGIPHYRCYYRCKSCGNKGNHYIKLDDTEVTCHNCKSAYSVLSATGVEQDGIPERDGFGNFFVSGRLL</sequence>
<dbReference type="RefSeq" id="WP_052736915.1">
    <property type="nucleotide sequence ID" value="NZ_FONN01000001.1"/>
</dbReference>
<accession>A0A1I1XV40</accession>
<dbReference type="AlphaFoldDB" id="A0A1I1XV40"/>
<proteinExistence type="predicted"/>
<protein>
    <submittedName>
        <fullName evidence="1">Uncharacterized protein</fullName>
    </submittedName>
</protein>